<name>D8SV51_SELML</name>
<evidence type="ECO:0000256" key="1">
    <source>
        <dbReference type="SAM" id="MobiDB-lite"/>
    </source>
</evidence>
<evidence type="ECO:0000313" key="3">
    <source>
        <dbReference type="Proteomes" id="UP000001514"/>
    </source>
</evidence>
<sequence>MSSDSAQGRKEELKGSAQDKMDQAGQKKEDMKGTAQEKMEQTKDQASGMFQQMGDKVKQAADKTKETLAGTGDRMTADNKKAWRAAQHTDSLYRIASQQKVEVCDLRWRIWHEAVRHVLEMPTPDVVQLVIFAGDYHSQNLPPFSFAFKAAKKMVPASIQMRAKKHLQSYEQSIEWLVDFEKHADLHSALVIFTRNHYILDPPSRFMPRRLAQWFDTVLKVLAGDIDLTPVVRQMCELIYEDVYSEASFSLPRSSWIRDCQSLLFCRHVAEDNEKGVYLVEEENEHEAFFDDKSGGELSEYEEDDQSANADESTAEADQMEQSSEVQDANASNENLLKLKIL</sequence>
<keyword evidence="3" id="KW-1185">Reference proteome</keyword>
<proteinExistence type="predicted"/>
<evidence type="ECO:0000313" key="2">
    <source>
        <dbReference type="EMBL" id="EFJ11733.1"/>
    </source>
</evidence>
<feature type="compositionally biased region" description="Polar residues" evidence="1">
    <location>
        <begin position="320"/>
        <end position="331"/>
    </location>
</feature>
<feature type="compositionally biased region" description="Basic and acidic residues" evidence="1">
    <location>
        <begin position="7"/>
        <end position="43"/>
    </location>
</feature>
<dbReference type="KEGG" id="smo:SELMODRAFT_426045"/>
<reference evidence="2 3" key="1">
    <citation type="journal article" date="2011" name="Science">
        <title>The Selaginella genome identifies genetic changes associated with the evolution of vascular plants.</title>
        <authorList>
            <person name="Banks J.A."/>
            <person name="Nishiyama T."/>
            <person name="Hasebe M."/>
            <person name="Bowman J.L."/>
            <person name="Gribskov M."/>
            <person name="dePamphilis C."/>
            <person name="Albert V.A."/>
            <person name="Aono N."/>
            <person name="Aoyama T."/>
            <person name="Ambrose B.A."/>
            <person name="Ashton N.W."/>
            <person name="Axtell M.J."/>
            <person name="Barker E."/>
            <person name="Barker M.S."/>
            <person name="Bennetzen J.L."/>
            <person name="Bonawitz N.D."/>
            <person name="Chapple C."/>
            <person name="Cheng C."/>
            <person name="Correa L.G."/>
            <person name="Dacre M."/>
            <person name="DeBarry J."/>
            <person name="Dreyer I."/>
            <person name="Elias M."/>
            <person name="Engstrom E.M."/>
            <person name="Estelle M."/>
            <person name="Feng L."/>
            <person name="Finet C."/>
            <person name="Floyd S.K."/>
            <person name="Frommer W.B."/>
            <person name="Fujita T."/>
            <person name="Gramzow L."/>
            <person name="Gutensohn M."/>
            <person name="Harholt J."/>
            <person name="Hattori M."/>
            <person name="Heyl A."/>
            <person name="Hirai T."/>
            <person name="Hiwatashi Y."/>
            <person name="Ishikawa M."/>
            <person name="Iwata M."/>
            <person name="Karol K.G."/>
            <person name="Koehler B."/>
            <person name="Kolukisaoglu U."/>
            <person name="Kubo M."/>
            <person name="Kurata T."/>
            <person name="Lalonde S."/>
            <person name="Li K."/>
            <person name="Li Y."/>
            <person name="Litt A."/>
            <person name="Lyons E."/>
            <person name="Manning G."/>
            <person name="Maruyama T."/>
            <person name="Michael T.P."/>
            <person name="Mikami K."/>
            <person name="Miyazaki S."/>
            <person name="Morinaga S."/>
            <person name="Murata T."/>
            <person name="Mueller-Roeber B."/>
            <person name="Nelson D.R."/>
            <person name="Obara M."/>
            <person name="Oguri Y."/>
            <person name="Olmstead R.G."/>
            <person name="Onodera N."/>
            <person name="Petersen B.L."/>
            <person name="Pils B."/>
            <person name="Prigge M."/>
            <person name="Rensing S.A."/>
            <person name="Riano-Pachon D.M."/>
            <person name="Roberts A.W."/>
            <person name="Sato Y."/>
            <person name="Scheller H.V."/>
            <person name="Schulz B."/>
            <person name="Schulz C."/>
            <person name="Shakirov E.V."/>
            <person name="Shibagaki N."/>
            <person name="Shinohara N."/>
            <person name="Shippen D.E."/>
            <person name="Soerensen I."/>
            <person name="Sotooka R."/>
            <person name="Sugimoto N."/>
            <person name="Sugita M."/>
            <person name="Sumikawa N."/>
            <person name="Tanurdzic M."/>
            <person name="Theissen G."/>
            <person name="Ulvskov P."/>
            <person name="Wakazuki S."/>
            <person name="Weng J.K."/>
            <person name="Willats W.W."/>
            <person name="Wipf D."/>
            <person name="Wolf P.G."/>
            <person name="Yang L."/>
            <person name="Zimmer A.D."/>
            <person name="Zhu Q."/>
            <person name="Mitros T."/>
            <person name="Hellsten U."/>
            <person name="Loque D."/>
            <person name="Otillar R."/>
            <person name="Salamov A."/>
            <person name="Schmutz J."/>
            <person name="Shapiro H."/>
            <person name="Lindquist E."/>
            <person name="Lucas S."/>
            <person name="Rokhsar D."/>
            <person name="Grigoriev I.V."/>
        </authorList>
    </citation>
    <scope>NUCLEOTIDE SEQUENCE [LARGE SCALE GENOMIC DNA]</scope>
</reference>
<dbReference type="Proteomes" id="UP000001514">
    <property type="component" value="Unassembled WGS sequence"/>
</dbReference>
<dbReference type="AlphaFoldDB" id="D8SV51"/>
<protein>
    <submittedName>
        <fullName evidence="2">Uncharacterized protein</fullName>
    </submittedName>
</protein>
<feature type="region of interest" description="Disordered" evidence="1">
    <location>
        <begin position="291"/>
        <end position="331"/>
    </location>
</feature>
<dbReference type="InParanoid" id="D8SV51"/>
<feature type="region of interest" description="Disordered" evidence="1">
    <location>
        <begin position="1"/>
        <end position="45"/>
    </location>
</feature>
<dbReference type="EMBL" id="GL377644">
    <property type="protein sequence ID" value="EFJ11733.1"/>
    <property type="molecule type" value="Genomic_DNA"/>
</dbReference>
<accession>D8SV51</accession>
<dbReference type="Gramene" id="EFJ11733">
    <property type="protein sequence ID" value="EFJ11733"/>
    <property type="gene ID" value="SELMODRAFT_426045"/>
</dbReference>
<organism evidence="3">
    <name type="scientific">Selaginella moellendorffii</name>
    <name type="common">Spikemoss</name>
    <dbReference type="NCBI Taxonomy" id="88036"/>
    <lineage>
        <taxon>Eukaryota</taxon>
        <taxon>Viridiplantae</taxon>
        <taxon>Streptophyta</taxon>
        <taxon>Embryophyta</taxon>
        <taxon>Tracheophyta</taxon>
        <taxon>Lycopodiopsida</taxon>
        <taxon>Selaginellales</taxon>
        <taxon>Selaginellaceae</taxon>
        <taxon>Selaginella</taxon>
    </lineage>
</organism>
<dbReference type="HOGENOM" id="CLU_812332_0_0_1"/>
<gene>
    <name evidence="2" type="ORF">SELMODRAFT_426045</name>
</gene>